<evidence type="ECO:0000256" key="1">
    <source>
        <dbReference type="SAM" id="SignalP"/>
    </source>
</evidence>
<dbReference type="Gene3D" id="2.60.40.3210">
    <property type="entry name" value="Zona pellucida, ZP-N domain"/>
    <property type="match status" value="1"/>
</dbReference>
<reference evidence="3" key="1">
    <citation type="submission" date="2020-10" db="EMBL/GenBank/DDBJ databases">
        <title>Chromosome-scale genome assembly of the Allis shad, Alosa alosa.</title>
        <authorList>
            <person name="Margot Z."/>
            <person name="Christophe K."/>
            <person name="Cabau C."/>
            <person name="Louis A."/>
            <person name="Berthelot C."/>
            <person name="Parey E."/>
            <person name="Roest Crollius H."/>
            <person name="Montfort J."/>
            <person name="Robinson-Rechavi M."/>
            <person name="Bucao C."/>
            <person name="Bouchez O."/>
            <person name="Gislard M."/>
            <person name="Lluch J."/>
            <person name="Milhes M."/>
            <person name="Lampietro C."/>
            <person name="Lopez Roques C."/>
            <person name="Donnadieu C."/>
            <person name="Braasch I."/>
            <person name="Desvignes T."/>
            <person name="Postlethwait J."/>
            <person name="Bobe J."/>
            <person name="Guiguen Y."/>
        </authorList>
    </citation>
    <scope>NUCLEOTIDE SEQUENCE</scope>
    <source>
        <strain evidence="3">M-15738</strain>
        <tissue evidence="3">Blood</tissue>
    </source>
</reference>
<dbReference type="PROSITE" id="PS51034">
    <property type="entry name" value="ZP_2"/>
    <property type="match status" value="1"/>
</dbReference>
<dbReference type="InterPro" id="IPR001507">
    <property type="entry name" value="ZP_dom"/>
</dbReference>
<dbReference type="PANTHER" id="PTHR47130">
    <property type="entry name" value="SI:DKEY-19B23.11-RELATED"/>
    <property type="match status" value="1"/>
</dbReference>
<dbReference type="AlphaFoldDB" id="A0AAV6GNQ9"/>
<dbReference type="PANTHER" id="PTHR47130:SF6">
    <property type="entry name" value="EGG ENVELOPE GLYCOPROTEIN-LIKE PRECURSOR"/>
    <property type="match status" value="1"/>
</dbReference>
<dbReference type="EMBL" id="JADWDJ010000008">
    <property type="protein sequence ID" value="KAG5276748.1"/>
    <property type="molecule type" value="Genomic_DNA"/>
</dbReference>
<organism evidence="3 4">
    <name type="scientific">Alosa alosa</name>
    <name type="common">allis shad</name>
    <dbReference type="NCBI Taxonomy" id="278164"/>
    <lineage>
        <taxon>Eukaryota</taxon>
        <taxon>Metazoa</taxon>
        <taxon>Chordata</taxon>
        <taxon>Craniata</taxon>
        <taxon>Vertebrata</taxon>
        <taxon>Euteleostomi</taxon>
        <taxon>Actinopterygii</taxon>
        <taxon>Neopterygii</taxon>
        <taxon>Teleostei</taxon>
        <taxon>Clupei</taxon>
        <taxon>Clupeiformes</taxon>
        <taxon>Clupeoidei</taxon>
        <taxon>Clupeidae</taxon>
        <taxon>Alosa</taxon>
    </lineage>
</organism>
<keyword evidence="4" id="KW-1185">Reference proteome</keyword>
<name>A0AAV6GNQ9_9TELE</name>
<feature type="signal peptide" evidence="1">
    <location>
        <begin position="1"/>
        <end position="21"/>
    </location>
</feature>
<feature type="domain" description="ZP" evidence="2">
    <location>
        <begin position="613"/>
        <end position="745"/>
    </location>
</feature>
<accession>A0AAV6GNQ9</accession>
<sequence>MAVGLGFYIGFVLLWSKSFRADSINEAPEGVIQTECRDRFLWLSVDKAFAGATPKLQAVDKHGFHPVDDNQAVTCGYTISNVNMNSRLTLRASYFSCYTQNQDDESFRFLFNVIVADGEDRETKYRVKKTCKLPLAWSSREIICEETYMEVTVEKHMSCTASESMSMESWNTALSMARLTASSTWQVMFMGDEDTMESMSFTDALDQGYRLDTSPTRVVFRTTYRQPHSQTVLVDGVATEVINATVYYRQKWVVIMLDLSAACTINPVTFDGEQLHWSIPRVMTPLVQDPSSFTSSQIRMGIDGQLLEETAWRSRGFDLEETGPIINISVPFGAQGGYRKSFVLDNTYHEIYTIFMFYEHVFSRVYADGTDDETRHRMMRLLETPMVCQNPFTVDETVLDEHRFTVMLGHFPSDIELVSMKINGVFLTIPEAFQQGYSVMTLSNMNRTHGYVLEVPFDDPLVHRAYLGEGLLLYSLNINYTLHVLPQEEPFYHLASVVAQFHNAFPPDITATCRESGIIFYIGKPTLDHLWEVGVGHELLTPELAKRRGYILTNDAQGLILEVPIFTYGYTYENITLKHFVGVFKITARDSKTLNIQSVATKYCSFQTVELLVCSTDGIMTIVTKTTTTWPKVLTRQITLRDKTCQPQEAHDARIMFSFALNTCGTKSMVGDSYLVYENEIISAKQYIPKDNPIITRDSKFRLTVQCFYPLTSVRSRFAGGMFLSNEPGFGSINMKKNPSANGKK</sequence>
<feature type="chain" id="PRO_5043450838" description="ZP domain-containing protein" evidence="1">
    <location>
        <begin position="22"/>
        <end position="745"/>
    </location>
</feature>
<dbReference type="InterPro" id="IPR055356">
    <property type="entry name" value="ZP-N"/>
</dbReference>
<dbReference type="Proteomes" id="UP000823561">
    <property type="component" value="Chromosome 8"/>
</dbReference>
<evidence type="ECO:0000259" key="2">
    <source>
        <dbReference type="PROSITE" id="PS51034"/>
    </source>
</evidence>
<gene>
    <name evidence="3" type="ORF">AALO_G00109270</name>
</gene>
<proteinExistence type="predicted"/>
<dbReference type="InterPro" id="IPR058876">
    <property type="entry name" value="Ig-like_ZP"/>
</dbReference>
<keyword evidence="1" id="KW-0732">Signal</keyword>
<comment type="caution">
    <text evidence="3">The sequence shown here is derived from an EMBL/GenBank/DDBJ whole genome shotgun (WGS) entry which is preliminary data.</text>
</comment>
<dbReference type="Pfam" id="PF26562">
    <property type="entry name" value="Ig-like"/>
    <property type="match status" value="1"/>
</dbReference>
<evidence type="ECO:0000313" key="4">
    <source>
        <dbReference type="Proteomes" id="UP000823561"/>
    </source>
</evidence>
<dbReference type="Pfam" id="PF23344">
    <property type="entry name" value="ZP-N"/>
    <property type="match status" value="1"/>
</dbReference>
<evidence type="ECO:0000313" key="3">
    <source>
        <dbReference type="EMBL" id="KAG5276748.1"/>
    </source>
</evidence>
<protein>
    <recommendedName>
        <fullName evidence="2">ZP domain-containing protein</fullName>
    </recommendedName>
</protein>